<dbReference type="OrthoDB" id="6614653at2759"/>
<evidence type="ECO:0000313" key="6">
    <source>
        <dbReference type="EMBL" id="RLU23088.1"/>
    </source>
</evidence>
<reference evidence="6" key="3">
    <citation type="submission" date="2018-07" db="EMBL/GenBank/DDBJ databases">
        <authorList>
            <person name="Mckenzie S.K."/>
            <person name="Kronauer D.J.C."/>
        </authorList>
    </citation>
    <scope>NUCLEOTIDE SEQUENCE</scope>
    <source>
        <strain evidence="6">Clonal line C1</strain>
    </source>
</reference>
<dbReference type="InterPro" id="IPR019442">
    <property type="entry name" value="THADA/TRM732_DUF2428"/>
</dbReference>
<dbReference type="Pfam" id="PF25151">
    <property type="entry name" value="TPR_Trm732_C"/>
    <property type="match status" value="1"/>
</dbReference>
<feature type="domain" description="tRNA (32-2'-O)-methyltransferase regulator THADA-like C-terminal TPR repeats region" evidence="4">
    <location>
        <begin position="939"/>
        <end position="1097"/>
    </location>
</feature>
<dbReference type="PANTHER" id="PTHR14387:SF0">
    <property type="entry name" value="DUF2428 DOMAIN-CONTAINING PROTEIN"/>
    <property type="match status" value="1"/>
</dbReference>
<organism evidence="5 7">
    <name type="scientific">Ooceraea biroi</name>
    <name type="common">Clonal raider ant</name>
    <name type="synonym">Cerapachys biroi</name>
    <dbReference type="NCBI Taxonomy" id="2015173"/>
    <lineage>
        <taxon>Eukaryota</taxon>
        <taxon>Metazoa</taxon>
        <taxon>Ecdysozoa</taxon>
        <taxon>Arthropoda</taxon>
        <taxon>Hexapoda</taxon>
        <taxon>Insecta</taxon>
        <taxon>Pterygota</taxon>
        <taxon>Neoptera</taxon>
        <taxon>Endopterygota</taxon>
        <taxon>Hymenoptera</taxon>
        <taxon>Apocrita</taxon>
        <taxon>Aculeata</taxon>
        <taxon>Formicoidea</taxon>
        <taxon>Formicidae</taxon>
        <taxon>Dorylinae</taxon>
        <taxon>Ooceraea</taxon>
    </lineage>
</organism>
<dbReference type="OMA" id="ISCIWMS"/>
<dbReference type="SUPFAM" id="SSF48371">
    <property type="entry name" value="ARM repeat"/>
    <property type="match status" value="1"/>
</dbReference>
<reference evidence="6" key="2">
    <citation type="journal article" date="2018" name="Genome Res.">
        <title>The genomic architecture and molecular evolution of ant odorant receptors.</title>
        <authorList>
            <person name="McKenzie S.K."/>
            <person name="Kronauer D.J.C."/>
        </authorList>
    </citation>
    <scope>NUCLEOTIDE SEQUENCE [LARGE SCALE GENOMIC DNA]</scope>
    <source>
        <strain evidence="6">Clonal line C1</strain>
    </source>
</reference>
<keyword evidence="2" id="KW-0819">tRNA processing</keyword>
<evidence type="ECO:0000256" key="2">
    <source>
        <dbReference type="ARBA" id="ARBA00022694"/>
    </source>
</evidence>
<feature type="domain" description="DUF2428" evidence="3">
    <location>
        <begin position="687"/>
        <end position="937"/>
    </location>
</feature>
<keyword evidence="7" id="KW-1185">Reference proteome</keyword>
<dbReference type="Proteomes" id="UP000053097">
    <property type="component" value="Unassembled WGS sequence"/>
</dbReference>
<proteinExistence type="inferred from homology"/>
<evidence type="ECO:0000259" key="4">
    <source>
        <dbReference type="Pfam" id="PF25151"/>
    </source>
</evidence>
<dbReference type="GO" id="GO:0030488">
    <property type="term" value="P:tRNA methylation"/>
    <property type="evidence" value="ECO:0007669"/>
    <property type="project" value="TreeGrafter"/>
</dbReference>
<protein>
    <submittedName>
        <fullName evidence="5">Thyroid adenoma-associated protein-like protein</fullName>
    </submittedName>
</protein>
<evidence type="ECO:0000259" key="3">
    <source>
        <dbReference type="Pfam" id="PF10350"/>
    </source>
</evidence>
<dbReference type="STRING" id="2015173.A0A026X0R9"/>
<sequence length="1556" mass="178466">MKPSDLRDELQKRQDDVSIFRKLISNAHNSSTDETVKDRQAILMHITEILSSNCELGDERASLACHAFYVLLSTEYDSRFVNDTAVHCQQLCSRDLHFLEKQYTVCDPELFKLLNAYGYLQASQRETFLEYDTLLAMFDVIHKNCMKYTRYSYFAYKVLHTWLRRLKETSDTRFWHENDCILERKLEAVIFSNWFNALNDVCKQNSQIFNVYLRIVSRKYNGFLEHVFHVCVRDVSWQNETKYTILAEICQVWDATRAMTTRDFLLDLCTSLTKNSLRCGGTKLYLVILRKLNEDEWKEAFGNVIKHVVERWESGEHEDHNALQSLFKYWLEPTIETHRGVLLFLWMLCSDSSGYFFRSHLQRMAGKLHVELPHGAHEIDLYVNDKEEIVRLNAFAVLCYRAVDLIDINETNPFFLIKRFLWFNANATTILMREGVIKYFAILCSNILKATGVEDDCARSVSEFMEWLSEYFLDCFEIGSCYQRKILALNLYRTLLSFMDGNFHSSCAHHRDCFRYVTTIDKCLKTSWRFTDKESLFVLLRLVLDSALDIRQLAAALILKYFTKDVLSTTEKHILYDCAWKHCNSSKFYKIESGAALMRIIAHWLPSNEVLKDATAVFVDNEEANIVAYSNYSQFLLNEARCQLTEMKGDILKAIVENRPFYGVLTALLTVAFHSGPENWILTPGFTEEVLNLLKDAVNFFLSTLSTTASNTAYSSSFAEMGLAIDEKIKTSKVDDANYDELQLSPAYQVLISCIWMSLKVSCQIASEIGILMQSDAQVRCSVDIIVTVLLKCRHKGVVESAGVAIANLSRNLYERKEYSDLPRTYLLDLLKDDAEKLLHLTRRGAGLSIMFHRLVVSDVRRNRPTVHLAVQTLLRALENSAADVRHAEAGQDSPWAKRLHFLRALVADREIHAQLIPYMENICLTCFEYMESDVWTVRNASLQLYGAVVPRLVGQCSGKGGGSLDFGNGYSVNHFVTHYPSLASRMRVQLHNVSRLRGTSTASLRSYSSVAHTLVLLSKLSTGGCDLIDYPTLTFLAEVKHLVRAFLSNPMTYVRQLAAKAYAALTPSARIQLEIQAIGEALPSCDTNTSHGYLLTRGYLKDKLNDCTQSFANVNYKETKTHGEFNFENRARYLGVSETWSNMCKREVAKQPCYVLETLFLQESVAHGTLCADRLFSHCSLSMIERIASSQKIQPGFFQFVGLWARLYAVHLKEKLCVSPDLDGSDREMVRGILSSNCADLSIEFLSSLSHCVPLLRLVLGHLISLQEDRHQLLVEEMVTFTLKTIKRASSQADVPEFDALIEELNQMETSSSMISVRNSLILACSRREALITEVLSRAFRMCTDEKQSARLTAAEYVELALHRFTQLENGNKLTVMRCCLILMKDEIAEIREIASTSLQRYAFRDGNSTAPSRLQHEEVVYQRLLREVFRCRFDAAFAEDDINFVRCFTRSVRDVDSNAIIENPFNHDDSTFHREESKFLNMYSLHAKFRLDDESAGDDGGIREGCFDVTQAIQTRHFKKFREKAGLIYDDLRVILYIKEMNYLARKRDVIIQQ</sequence>
<evidence type="ECO:0000313" key="7">
    <source>
        <dbReference type="Proteomes" id="UP000053097"/>
    </source>
</evidence>
<dbReference type="EMBL" id="KK107063">
    <property type="protein sequence ID" value="EZA60989.1"/>
    <property type="molecule type" value="Genomic_DNA"/>
</dbReference>
<evidence type="ECO:0000313" key="5">
    <source>
        <dbReference type="EMBL" id="EZA60989.1"/>
    </source>
</evidence>
<gene>
    <name evidence="6" type="ORF">DMN91_005366</name>
    <name evidence="5" type="ORF">X777_08201</name>
</gene>
<comment type="similarity">
    <text evidence="1">Belongs to the THADA family.</text>
</comment>
<dbReference type="GO" id="GO:0005829">
    <property type="term" value="C:cytosol"/>
    <property type="evidence" value="ECO:0007669"/>
    <property type="project" value="TreeGrafter"/>
</dbReference>
<dbReference type="InterPro" id="IPR051954">
    <property type="entry name" value="tRNA_methyltransferase_THADA"/>
</dbReference>
<reference evidence="5 7" key="1">
    <citation type="journal article" date="2014" name="Curr. Biol.">
        <title>The genome of the clonal raider ant Cerapachys biroi.</title>
        <authorList>
            <person name="Oxley P.R."/>
            <person name="Ji L."/>
            <person name="Fetter-Pruneda I."/>
            <person name="McKenzie S.K."/>
            <person name="Li C."/>
            <person name="Hu H."/>
            <person name="Zhang G."/>
            <person name="Kronauer D.J."/>
        </authorList>
    </citation>
    <scope>NUCLEOTIDE SEQUENCE [LARGE SCALE GENOMIC DNA]</scope>
</reference>
<dbReference type="PANTHER" id="PTHR14387">
    <property type="entry name" value="THADA/DEATH RECEPTOR INTERACTING PROTEIN"/>
    <property type="match status" value="1"/>
</dbReference>
<dbReference type="InterPro" id="IPR056842">
    <property type="entry name" value="THADA-like_TPR_C"/>
</dbReference>
<name>A0A026X0R9_OOCBI</name>
<dbReference type="EMBL" id="QOIP01000005">
    <property type="protein sequence ID" value="RLU23088.1"/>
    <property type="molecule type" value="Genomic_DNA"/>
</dbReference>
<dbReference type="Pfam" id="PF10350">
    <property type="entry name" value="DUF2428"/>
    <property type="match status" value="1"/>
</dbReference>
<accession>A0A026X0R9</accession>
<dbReference type="InterPro" id="IPR016024">
    <property type="entry name" value="ARM-type_fold"/>
</dbReference>
<dbReference type="Proteomes" id="UP000279307">
    <property type="component" value="Chromosome 5"/>
</dbReference>
<evidence type="ECO:0000256" key="1">
    <source>
        <dbReference type="ARBA" id="ARBA00010409"/>
    </source>
</evidence>